<evidence type="ECO:0000313" key="3">
    <source>
        <dbReference type="EMBL" id="VWD32092.1"/>
    </source>
</evidence>
<feature type="region of interest" description="Disordered" evidence="1">
    <location>
        <begin position="336"/>
        <end position="369"/>
    </location>
</feature>
<gene>
    <name evidence="3" type="ORF">BCO71033_03965</name>
</gene>
<dbReference type="InterPro" id="IPR005094">
    <property type="entry name" value="Endonuclease_MobA/VirD2"/>
</dbReference>
<evidence type="ECO:0000259" key="2">
    <source>
        <dbReference type="Pfam" id="PF03432"/>
    </source>
</evidence>
<evidence type="ECO:0000313" key="4">
    <source>
        <dbReference type="Proteomes" id="UP000494109"/>
    </source>
</evidence>
<reference evidence="3 4" key="1">
    <citation type="submission" date="2019-09" db="EMBL/GenBank/DDBJ databases">
        <authorList>
            <person name="Depoorter E."/>
        </authorList>
    </citation>
    <scope>NUCLEOTIDE SEQUENCE [LARGE SCALE GENOMIC DNA]</scope>
    <source>
        <strain evidence="3">R-71033</strain>
    </source>
</reference>
<feature type="domain" description="MobA/VirD2-like nuclease" evidence="2">
    <location>
        <begin position="147"/>
        <end position="235"/>
    </location>
</feature>
<dbReference type="EMBL" id="CABVQS010000016">
    <property type="protein sequence ID" value="VWD32092.1"/>
    <property type="molecule type" value="Genomic_DNA"/>
</dbReference>
<accession>A0A6P2ZBW4</accession>
<organism evidence="3 4">
    <name type="scientific">Burkholderia contaminans</name>
    <dbReference type="NCBI Taxonomy" id="488447"/>
    <lineage>
        <taxon>Bacteria</taxon>
        <taxon>Pseudomonadati</taxon>
        <taxon>Pseudomonadota</taxon>
        <taxon>Betaproteobacteria</taxon>
        <taxon>Burkholderiales</taxon>
        <taxon>Burkholderiaceae</taxon>
        <taxon>Burkholderia</taxon>
        <taxon>Burkholderia cepacia complex</taxon>
    </lineage>
</organism>
<dbReference type="Proteomes" id="UP000494109">
    <property type="component" value="Unassembled WGS sequence"/>
</dbReference>
<dbReference type="AlphaFoldDB" id="A0A6P2ZBW4"/>
<evidence type="ECO:0000256" key="1">
    <source>
        <dbReference type="SAM" id="MobiDB-lite"/>
    </source>
</evidence>
<sequence length="369" mass="41935">MPRSTPIYVPWRSCCAETSIAGAGDMSFPRVYVDELLLNWGDRLFHDPLRHVRPPRLSEWTFHRDATHLREKLMMTLRGAPEVMVKISNRASGPQGMSVVRRHLKYISRDGCVELEDQDECLIAGKQALDALIEQWHVGGWGIPQESKRRETLNVLLSMPPGTDRQAVWEAARAFAHETFGDGRPYVFAKHDDEAHPHVHMSIHTRGPDGRRLNPRKRDLHQWREAFAQQLRAHGVDANATPKMVRGQTRRPSKQAAIWRAPHEIPVHSPVTDERARHTLWEAHIETLSAWHQIARTLAISNVPEDRAMAIGIVEFVRQMPICSLGPTNMLQVPGSLPWPTGSTERERSPAVPNLQTDRSLPPSLDIER</sequence>
<name>A0A6P2ZBW4_9BURK</name>
<proteinExistence type="predicted"/>
<dbReference type="Pfam" id="PF03432">
    <property type="entry name" value="Relaxase"/>
    <property type="match status" value="1"/>
</dbReference>
<dbReference type="Gene3D" id="3.30.930.30">
    <property type="match status" value="1"/>
</dbReference>
<protein>
    <submittedName>
        <fullName evidence="3">DNA relaxase/nickase, TraS/VirD2-like protein</fullName>
    </submittedName>
</protein>